<evidence type="ECO:0000313" key="2">
    <source>
        <dbReference type="WBParaSite" id="ES5_v2.g8470.t1"/>
    </source>
</evidence>
<accession>A0AC34GUZ7</accession>
<reference evidence="2" key="1">
    <citation type="submission" date="2022-11" db="UniProtKB">
        <authorList>
            <consortium name="WormBaseParasite"/>
        </authorList>
    </citation>
    <scope>IDENTIFICATION</scope>
</reference>
<organism evidence="1 2">
    <name type="scientific">Panagrolaimus sp. ES5</name>
    <dbReference type="NCBI Taxonomy" id="591445"/>
    <lineage>
        <taxon>Eukaryota</taxon>
        <taxon>Metazoa</taxon>
        <taxon>Ecdysozoa</taxon>
        <taxon>Nematoda</taxon>
        <taxon>Chromadorea</taxon>
        <taxon>Rhabditida</taxon>
        <taxon>Tylenchina</taxon>
        <taxon>Panagrolaimomorpha</taxon>
        <taxon>Panagrolaimoidea</taxon>
        <taxon>Panagrolaimidae</taxon>
        <taxon>Panagrolaimus</taxon>
    </lineage>
</organism>
<dbReference type="Proteomes" id="UP000887579">
    <property type="component" value="Unplaced"/>
</dbReference>
<protein>
    <submittedName>
        <fullName evidence="2">Thioesterase domain-containing protein</fullName>
    </submittedName>
</protein>
<name>A0AC34GUZ7_9BILA</name>
<dbReference type="WBParaSite" id="ES5_v2.g8470.t1">
    <property type="protein sequence ID" value="ES5_v2.g8470.t1"/>
    <property type="gene ID" value="ES5_v2.g8470"/>
</dbReference>
<evidence type="ECO:0000313" key="1">
    <source>
        <dbReference type="Proteomes" id="UP000887579"/>
    </source>
</evidence>
<proteinExistence type="predicted"/>
<sequence length="149" mass="16765">MDIEEFRENLQKGYSSLPTEGWDTRCKIVEANFGQVLFEFSVVEEDLDSENNLHNGCLATLLDILMASPAFLALTKQQPGVTADLYITYFGTAKMGEKIFIDCKTIKRGSRFTFLKAKVYKKDSNNKIELIARGTQTMAVAKHVSKSKI</sequence>